<evidence type="ECO:0000256" key="7">
    <source>
        <dbReference type="ARBA" id="ARBA00023146"/>
    </source>
</evidence>
<dbReference type="InterPro" id="IPR002306">
    <property type="entry name" value="Trp-tRNA-ligase"/>
</dbReference>
<evidence type="ECO:0000256" key="3">
    <source>
        <dbReference type="ARBA" id="ARBA00022598"/>
    </source>
</evidence>
<evidence type="ECO:0000256" key="10">
    <source>
        <dbReference type="RuleBase" id="RU363036"/>
    </source>
</evidence>
<dbReference type="GO" id="GO:0005524">
    <property type="term" value="F:ATP binding"/>
    <property type="evidence" value="ECO:0007669"/>
    <property type="project" value="UniProtKB-UniRule"/>
</dbReference>
<dbReference type="CDD" id="cd00806">
    <property type="entry name" value="TrpRS_core"/>
    <property type="match status" value="1"/>
</dbReference>
<dbReference type="InterPro" id="IPR001412">
    <property type="entry name" value="aa-tRNA-synth_I_CS"/>
</dbReference>
<dbReference type="NCBIfam" id="TIGR00233">
    <property type="entry name" value="trpS"/>
    <property type="match status" value="1"/>
</dbReference>
<keyword evidence="12" id="KW-1185">Reference proteome</keyword>
<dbReference type="GO" id="GO:0006436">
    <property type="term" value="P:tryptophanyl-tRNA aminoacylation"/>
    <property type="evidence" value="ECO:0007669"/>
    <property type="project" value="UniProtKB-UniRule"/>
</dbReference>
<evidence type="ECO:0000256" key="9">
    <source>
        <dbReference type="HAMAP-Rule" id="MF_00140"/>
    </source>
</evidence>
<keyword evidence="2 9" id="KW-0963">Cytoplasm</keyword>
<evidence type="ECO:0000256" key="4">
    <source>
        <dbReference type="ARBA" id="ARBA00022741"/>
    </source>
</evidence>
<keyword evidence="7 9" id="KW-0030">Aminoacyl-tRNA synthetase</keyword>
<feature type="binding site" evidence="9">
    <location>
        <position position="194"/>
    </location>
    <ligand>
        <name>ATP</name>
        <dbReference type="ChEBI" id="CHEBI:30616"/>
    </ligand>
</feature>
<keyword evidence="4 9" id="KW-0547">Nucleotide-binding</keyword>
<evidence type="ECO:0000313" key="11">
    <source>
        <dbReference type="EMBL" id="RDU37184.1"/>
    </source>
</evidence>
<dbReference type="EC" id="6.1.1.2" evidence="9"/>
<dbReference type="OrthoDB" id="9801042at2"/>
<dbReference type="GO" id="GO:0004830">
    <property type="term" value="F:tryptophan-tRNA ligase activity"/>
    <property type="evidence" value="ECO:0007669"/>
    <property type="project" value="UniProtKB-UniRule"/>
</dbReference>
<dbReference type="PROSITE" id="PS00178">
    <property type="entry name" value="AA_TRNA_LIGASE_I"/>
    <property type="match status" value="1"/>
</dbReference>
<evidence type="ECO:0000313" key="12">
    <source>
        <dbReference type="Proteomes" id="UP000257144"/>
    </source>
</evidence>
<dbReference type="SUPFAM" id="SSF52374">
    <property type="entry name" value="Nucleotidylyl transferase"/>
    <property type="match status" value="1"/>
</dbReference>
<comment type="subcellular location">
    <subcellularLocation>
        <location evidence="9">Cytoplasm</location>
    </subcellularLocation>
</comment>
<dbReference type="Gene3D" id="3.40.50.620">
    <property type="entry name" value="HUPs"/>
    <property type="match status" value="1"/>
</dbReference>
<dbReference type="RefSeq" id="WP_115452012.1">
    <property type="nucleotide sequence ID" value="NZ_QNQT01000003.1"/>
</dbReference>
<feature type="binding site" evidence="9">
    <location>
        <begin position="155"/>
        <end position="157"/>
    </location>
    <ligand>
        <name>ATP</name>
        <dbReference type="ChEBI" id="CHEBI:30616"/>
    </ligand>
</feature>
<organism evidence="11 12">
    <name type="scientific">Neobacillus piezotolerans</name>
    <dbReference type="NCBI Taxonomy" id="2259171"/>
    <lineage>
        <taxon>Bacteria</taxon>
        <taxon>Bacillati</taxon>
        <taxon>Bacillota</taxon>
        <taxon>Bacilli</taxon>
        <taxon>Bacillales</taxon>
        <taxon>Bacillaceae</taxon>
        <taxon>Neobacillus</taxon>
    </lineage>
</organism>
<dbReference type="GO" id="GO:0005829">
    <property type="term" value="C:cytosol"/>
    <property type="evidence" value="ECO:0007669"/>
    <property type="project" value="TreeGrafter"/>
</dbReference>
<reference evidence="11 12" key="1">
    <citation type="submission" date="2018-07" db="EMBL/GenBank/DDBJ databases">
        <title>Bacillus sp. YLB-04 draft genome sequence.</title>
        <authorList>
            <person name="Yu L."/>
            <person name="Tang X."/>
        </authorList>
    </citation>
    <scope>NUCLEOTIDE SEQUENCE [LARGE SCALE GENOMIC DNA]</scope>
    <source>
        <strain evidence="11 12">YLB-04</strain>
    </source>
</reference>
<dbReference type="NCBIfam" id="NF009207">
    <property type="entry name" value="PRK12556.1"/>
    <property type="match status" value="1"/>
</dbReference>
<protein>
    <recommendedName>
        <fullName evidence="9">Tryptophan--tRNA ligase</fullName>
        <ecNumber evidence="9">6.1.1.2</ecNumber>
    </recommendedName>
    <alternativeName>
        <fullName evidence="9">Tryptophanyl-tRNA synthetase</fullName>
        <shortName evidence="9">TrpRS</shortName>
    </alternativeName>
</protein>
<keyword evidence="5 9" id="KW-0067">ATP-binding</keyword>
<feature type="short sequence motif" description="'KMSKS' region" evidence="9">
    <location>
        <begin position="201"/>
        <end position="205"/>
    </location>
</feature>
<dbReference type="InterPro" id="IPR014729">
    <property type="entry name" value="Rossmann-like_a/b/a_fold"/>
</dbReference>
<dbReference type="PANTHER" id="PTHR43766">
    <property type="entry name" value="TRYPTOPHAN--TRNA LIGASE, MITOCHONDRIAL"/>
    <property type="match status" value="1"/>
</dbReference>
<dbReference type="Pfam" id="PF00579">
    <property type="entry name" value="tRNA-synt_1b"/>
    <property type="match status" value="1"/>
</dbReference>
<dbReference type="Gene3D" id="1.10.240.10">
    <property type="entry name" value="Tyrosyl-Transfer RNA Synthetase"/>
    <property type="match status" value="1"/>
</dbReference>
<sequence>MRKTILTGIKPTGQIHLGNYIGAIKPALELAKLEDYKAAYFVADYHGLTKIHNAEEFRHLSYGIAATWLALGLDPDKVIFYRQSDVPEIFELNWILSCFTSKGLMNRAHAYKSIVDSNKKSEKDMDFGVNMGLFNYPILMASDILMFKTEVVPVGKDQVQHVEIARDIAESFNNNYGETFVLPEYKIQEETAVLPGLDGRKMSKSYNNTIPLFEEPKKLQKLINKIKTDSLPPEAPKDPDTSVLFMLYKEFASSVEVEKMKEQYEKGIGWGEAKKELFNVMNRFIEEPREKYNELMSSPETIDKILKEGAEKARSISAPFLKEIKSKIGIYA</sequence>
<comment type="catalytic activity">
    <reaction evidence="8 9">
        <text>tRNA(Trp) + L-tryptophan + ATP = L-tryptophyl-tRNA(Trp) + AMP + diphosphate + H(+)</text>
        <dbReference type="Rhea" id="RHEA:24080"/>
        <dbReference type="Rhea" id="RHEA-COMP:9671"/>
        <dbReference type="Rhea" id="RHEA-COMP:9705"/>
        <dbReference type="ChEBI" id="CHEBI:15378"/>
        <dbReference type="ChEBI" id="CHEBI:30616"/>
        <dbReference type="ChEBI" id="CHEBI:33019"/>
        <dbReference type="ChEBI" id="CHEBI:57912"/>
        <dbReference type="ChEBI" id="CHEBI:78442"/>
        <dbReference type="ChEBI" id="CHEBI:78535"/>
        <dbReference type="ChEBI" id="CHEBI:456215"/>
        <dbReference type="EC" id="6.1.1.2"/>
    </reaction>
</comment>
<evidence type="ECO:0000256" key="8">
    <source>
        <dbReference type="ARBA" id="ARBA00049929"/>
    </source>
</evidence>
<dbReference type="FunFam" id="3.40.50.620:FF:000144">
    <property type="entry name" value="Tryptophan--tRNA ligase"/>
    <property type="match status" value="1"/>
</dbReference>
<dbReference type="FunFam" id="1.10.240.10:FF:000005">
    <property type="entry name" value="Tryptophan--tRNA ligase"/>
    <property type="match status" value="1"/>
</dbReference>
<evidence type="ECO:0000256" key="5">
    <source>
        <dbReference type="ARBA" id="ARBA00022840"/>
    </source>
</evidence>
<dbReference type="Proteomes" id="UP000257144">
    <property type="component" value="Unassembled WGS sequence"/>
</dbReference>
<dbReference type="InterPro" id="IPR002305">
    <property type="entry name" value="aa-tRNA-synth_Ic"/>
</dbReference>
<name>A0A3D8GRT2_9BACI</name>
<feature type="short sequence motif" description="'HIGH' region" evidence="9">
    <location>
        <begin position="11"/>
        <end position="19"/>
    </location>
</feature>
<comment type="caution">
    <text evidence="11">The sequence shown here is derived from an EMBL/GenBank/DDBJ whole genome shotgun (WGS) entry which is preliminary data.</text>
</comment>
<gene>
    <name evidence="9" type="primary">trpS</name>
    <name evidence="11" type="ORF">DRW41_10920</name>
</gene>
<dbReference type="EMBL" id="QNQT01000003">
    <property type="protein sequence ID" value="RDU37184.1"/>
    <property type="molecule type" value="Genomic_DNA"/>
</dbReference>
<dbReference type="InterPro" id="IPR050203">
    <property type="entry name" value="Trp-tRNA_synthetase"/>
</dbReference>
<dbReference type="AlphaFoldDB" id="A0A3D8GRT2"/>
<evidence type="ECO:0000256" key="6">
    <source>
        <dbReference type="ARBA" id="ARBA00022917"/>
    </source>
</evidence>
<evidence type="ECO:0000256" key="2">
    <source>
        <dbReference type="ARBA" id="ARBA00022490"/>
    </source>
</evidence>
<accession>A0A3D8GRT2</accession>
<feature type="binding site" evidence="9">
    <location>
        <begin position="10"/>
        <end position="12"/>
    </location>
    <ligand>
        <name>ATP</name>
        <dbReference type="ChEBI" id="CHEBI:30616"/>
    </ligand>
</feature>
<proteinExistence type="inferred from homology"/>
<dbReference type="InterPro" id="IPR024109">
    <property type="entry name" value="Trp-tRNA-ligase_bac-type"/>
</dbReference>
<dbReference type="PANTHER" id="PTHR43766:SF1">
    <property type="entry name" value="TRYPTOPHAN--TRNA LIGASE, MITOCHONDRIAL"/>
    <property type="match status" value="1"/>
</dbReference>
<keyword evidence="3 9" id="KW-0436">Ligase</keyword>
<comment type="similarity">
    <text evidence="1 9 10">Belongs to the class-I aminoacyl-tRNA synthetase family.</text>
</comment>
<dbReference type="PRINTS" id="PR01039">
    <property type="entry name" value="TRNASYNTHTRP"/>
</dbReference>
<comment type="function">
    <text evidence="9">Catalyzes the attachment of tryptophan to tRNA(Trp).</text>
</comment>
<feature type="binding site" evidence="9">
    <location>
        <position position="143"/>
    </location>
    <ligand>
        <name>L-tryptophan</name>
        <dbReference type="ChEBI" id="CHEBI:57912"/>
    </ligand>
</feature>
<keyword evidence="6 9" id="KW-0648">Protein biosynthesis</keyword>
<feature type="binding site" evidence="9">
    <location>
        <begin position="201"/>
        <end position="205"/>
    </location>
    <ligand>
        <name>ATP</name>
        <dbReference type="ChEBI" id="CHEBI:30616"/>
    </ligand>
</feature>
<comment type="subunit">
    <text evidence="9">Homodimer.</text>
</comment>
<feature type="binding site" evidence="9">
    <location>
        <begin position="18"/>
        <end position="19"/>
    </location>
    <ligand>
        <name>ATP</name>
        <dbReference type="ChEBI" id="CHEBI:30616"/>
    </ligand>
</feature>
<evidence type="ECO:0000256" key="1">
    <source>
        <dbReference type="ARBA" id="ARBA00005594"/>
    </source>
</evidence>
<dbReference type="HAMAP" id="MF_00140_B">
    <property type="entry name" value="Trp_tRNA_synth_B"/>
    <property type="match status" value="1"/>
</dbReference>